<keyword evidence="8 13" id="KW-0418">Kinase</keyword>
<dbReference type="CDD" id="cd00075">
    <property type="entry name" value="HATPase"/>
    <property type="match status" value="1"/>
</dbReference>
<feature type="transmembrane region" description="Helical" evidence="10">
    <location>
        <begin position="181"/>
        <end position="200"/>
    </location>
</feature>
<dbReference type="AlphaFoldDB" id="A0A4R2PNA2"/>
<evidence type="ECO:0000313" key="14">
    <source>
        <dbReference type="Proteomes" id="UP000295399"/>
    </source>
</evidence>
<evidence type="ECO:0000256" key="1">
    <source>
        <dbReference type="ARBA" id="ARBA00000085"/>
    </source>
</evidence>
<dbReference type="InterPro" id="IPR003661">
    <property type="entry name" value="HisK_dim/P_dom"/>
</dbReference>
<feature type="domain" description="Histidine kinase" evidence="11">
    <location>
        <begin position="271"/>
        <end position="488"/>
    </location>
</feature>
<keyword evidence="9" id="KW-0067">ATP-binding</keyword>
<feature type="domain" description="HAMP" evidence="12">
    <location>
        <begin position="202"/>
        <end position="257"/>
    </location>
</feature>
<evidence type="ECO:0000259" key="12">
    <source>
        <dbReference type="PROSITE" id="PS50885"/>
    </source>
</evidence>
<dbReference type="InterPro" id="IPR036097">
    <property type="entry name" value="HisK_dim/P_sf"/>
</dbReference>
<dbReference type="PROSITE" id="PS50109">
    <property type="entry name" value="HIS_KIN"/>
    <property type="match status" value="1"/>
</dbReference>
<dbReference type="Gene3D" id="3.30.565.10">
    <property type="entry name" value="Histidine kinase-like ATPase, C-terminal domain"/>
    <property type="match status" value="1"/>
</dbReference>
<dbReference type="SMART" id="SM00304">
    <property type="entry name" value="HAMP"/>
    <property type="match status" value="1"/>
</dbReference>
<dbReference type="EC" id="2.7.13.3" evidence="3"/>
<comment type="catalytic activity">
    <reaction evidence="1">
        <text>ATP + protein L-histidine = ADP + protein N-phospho-L-histidine.</text>
        <dbReference type="EC" id="2.7.13.3"/>
    </reaction>
</comment>
<protein>
    <recommendedName>
        <fullName evidence="3">histidine kinase</fullName>
        <ecNumber evidence="3">2.7.13.3</ecNumber>
    </recommendedName>
</protein>
<dbReference type="SMART" id="SM00388">
    <property type="entry name" value="HisKA"/>
    <property type="match status" value="1"/>
</dbReference>
<dbReference type="InterPro" id="IPR004358">
    <property type="entry name" value="Sig_transdc_His_kin-like_C"/>
</dbReference>
<comment type="caution">
    <text evidence="13">The sequence shown here is derived from an EMBL/GenBank/DDBJ whole genome shotgun (WGS) entry which is preliminary data.</text>
</comment>
<keyword evidence="7" id="KW-0547">Nucleotide-binding</keyword>
<dbReference type="GO" id="GO:0005886">
    <property type="term" value="C:plasma membrane"/>
    <property type="evidence" value="ECO:0007669"/>
    <property type="project" value="UniProtKB-SubCell"/>
</dbReference>
<keyword evidence="10" id="KW-1133">Transmembrane helix</keyword>
<evidence type="ECO:0000313" key="13">
    <source>
        <dbReference type="EMBL" id="TCP36404.1"/>
    </source>
</evidence>
<dbReference type="PROSITE" id="PS50885">
    <property type="entry name" value="HAMP"/>
    <property type="match status" value="1"/>
</dbReference>
<dbReference type="PRINTS" id="PR00344">
    <property type="entry name" value="BCTRLSENSOR"/>
</dbReference>
<dbReference type="RefSeq" id="WP_132707942.1">
    <property type="nucleotide sequence ID" value="NZ_JACIGF010000003.1"/>
</dbReference>
<reference evidence="13 14" key="1">
    <citation type="submission" date="2019-03" db="EMBL/GenBank/DDBJ databases">
        <title>Genomic Encyclopedia of Type Strains, Phase IV (KMG-IV): sequencing the most valuable type-strain genomes for metagenomic binning, comparative biology and taxonomic classification.</title>
        <authorList>
            <person name="Goeker M."/>
        </authorList>
    </citation>
    <scope>NUCLEOTIDE SEQUENCE [LARGE SCALE GENOMIC DNA]</scope>
    <source>
        <strain evidence="13 14">DSM 2132</strain>
    </source>
</reference>
<evidence type="ECO:0000259" key="11">
    <source>
        <dbReference type="PROSITE" id="PS50109"/>
    </source>
</evidence>
<feature type="transmembrane region" description="Helical" evidence="10">
    <location>
        <begin position="25"/>
        <end position="46"/>
    </location>
</feature>
<evidence type="ECO:0000256" key="8">
    <source>
        <dbReference type="ARBA" id="ARBA00022777"/>
    </source>
</evidence>
<dbReference type="GO" id="GO:0000155">
    <property type="term" value="F:phosphorelay sensor kinase activity"/>
    <property type="evidence" value="ECO:0007669"/>
    <property type="project" value="InterPro"/>
</dbReference>
<dbReference type="InterPro" id="IPR050980">
    <property type="entry name" value="2C_sensor_his_kinase"/>
</dbReference>
<dbReference type="Proteomes" id="UP000295399">
    <property type="component" value="Unassembled WGS sequence"/>
</dbReference>
<dbReference type="PANTHER" id="PTHR44936:SF10">
    <property type="entry name" value="SENSOR PROTEIN RSTB"/>
    <property type="match status" value="1"/>
</dbReference>
<evidence type="ECO:0000256" key="2">
    <source>
        <dbReference type="ARBA" id="ARBA00004651"/>
    </source>
</evidence>
<proteinExistence type="predicted"/>
<organism evidence="13 14">
    <name type="scientific">Rhodothalassium salexigens DSM 2132</name>
    <dbReference type="NCBI Taxonomy" id="1188247"/>
    <lineage>
        <taxon>Bacteria</taxon>
        <taxon>Pseudomonadati</taxon>
        <taxon>Pseudomonadota</taxon>
        <taxon>Alphaproteobacteria</taxon>
        <taxon>Rhodothalassiales</taxon>
        <taxon>Rhodothalassiaceae</taxon>
        <taxon>Rhodothalassium</taxon>
    </lineage>
</organism>
<keyword evidence="10" id="KW-0472">Membrane</keyword>
<dbReference type="Pfam" id="PF02518">
    <property type="entry name" value="HATPase_c"/>
    <property type="match status" value="1"/>
</dbReference>
<dbReference type="InterPro" id="IPR003594">
    <property type="entry name" value="HATPase_dom"/>
</dbReference>
<keyword evidence="5" id="KW-0597">Phosphoprotein</keyword>
<evidence type="ECO:0000256" key="7">
    <source>
        <dbReference type="ARBA" id="ARBA00022741"/>
    </source>
</evidence>
<dbReference type="InterPro" id="IPR003660">
    <property type="entry name" value="HAMP_dom"/>
</dbReference>
<evidence type="ECO:0000256" key="9">
    <source>
        <dbReference type="ARBA" id="ARBA00022840"/>
    </source>
</evidence>
<dbReference type="InParanoid" id="A0A4R2PNA2"/>
<keyword evidence="10" id="KW-0812">Transmembrane</keyword>
<keyword evidence="14" id="KW-1185">Reference proteome</keyword>
<accession>A0A4R2PNA2</accession>
<gene>
    <name evidence="13" type="ORF">EV659_103295</name>
</gene>
<dbReference type="Gene3D" id="1.10.287.130">
    <property type="match status" value="1"/>
</dbReference>
<dbReference type="SUPFAM" id="SSF55874">
    <property type="entry name" value="ATPase domain of HSP90 chaperone/DNA topoisomerase II/histidine kinase"/>
    <property type="match status" value="1"/>
</dbReference>
<dbReference type="InterPro" id="IPR036890">
    <property type="entry name" value="HATPase_C_sf"/>
</dbReference>
<dbReference type="InterPro" id="IPR005467">
    <property type="entry name" value="His_kinase_dom"/>
</dbReference>
<dbReference type="PANTHER" id="PTHR44936">
    <property type="entry name" value="SENSOR PROTEIN CREC"/>
    <property type="match status" value="1"/>
</dbReference>
<dbReference type="SUPFAM" id="SSF47384">
    <property type="entry name" value="Homodimeric domain of signal transducing histidine kinase"/>
    <property type="match status" value="1"/>
</dbReference>
<dbReference type="SMART" id="SM00387">
    <property type="entry name" value="HATPase_c"/>
    <property type="match status" value="1"/>
</dbReference>
<keyword evidence="6" id="KW-0808">Transferase</keyword>
<sequence>MSDLPAARQGRKARTEPTASVASRLSLRLLALIVSTILVIDVLVYLPSVAKFRRDFLSQRMAAAQIAALSLTEMPGHAVSEALKETLLGTAGVDGVVLDLGERRALILRDADADAPIDARYSIQTATPVQLIVHALETLLRGGQGRIEVQGAPLDIDGMSLSVVMDETELHAAMLVYTRNIAMISLLIAGLTGLVVYWVLFRSIVRPIRGIMAAMVAFRNRPDDPTTSLAPSDRRDEIGMAERELARMQADLRQALGQRRRLAMLGQAVGKVNHDLRNILATAQLSSERLQQVDDPGAQKASTRMVRAIDRAIGLCERTLAYGRADEPLPSKADTPVHAVAAEVIAATEPSPGVTWDNQIPEDLTAYADPDHLYRMLLNLTRNAAQALTAKAEARQAAGHAPKPGRVTLTGHRDGEGGVVVRITDNGPGLPREARENLFVPFAGTQAKGGSGLGLTIVHELMLIHGGQVTLERSDAQGTTFRLRFPPG</sequence>
<evidence type="ECO:0000256" key="4">
    <source>
        <dbReference type="ARBA" id="ARBA00022475"/>
    </source>
</evidence>
<dbReference type="EMBL" id="SLXO01000003">
    <property type="protein sequence ID" value="TCP36404.1"/>
    <property type="molecule type" value="Genomic_DNA"/>
</dbReference>
<evidence type="ECO:0000256" key="3">
    <source>
        <dbReference type="ARBA" id="ARBA00012438"/>
    </source>
</evidence>
<keyword evidence="4" id="KW-1003">Cell membrane</keyword>
<dbReference type="GO" id="GO:0005524">
    <property type="term" value="F:ATP binding"/>
    <property type="evidence" value="ECO:0007669"/>
    <property type="project" value="UniProtKB-KW"/>
</dbReference>
<dbReference type="OrthoDB" id="9784218at2"/>
<name>A0A4R2PNA2_RHOSA</name>
<evidence type="ECO:0000256" key="5">
    <source>
        <dbReference type="ARBA" id="ARBA00022553"/>
    </source>
</evidence>
<evidence type="ECO:0000256" key="10">
    <source>
        <dbReference type="SAM" id="Phobius"/>
    </source>
</evidence>
<comment type="subcellular location">
    <subcellularLocation>
        <location evidence="2">Cell membrane</location>
        <topology evidence="2">Multi-pass membrane protein</topology>
    </subcellularLocation>
</comment>
<evidence type="ECO:0000256" key="6">
    <source>
        <dbReference type="ARBA" id="ARBA00022679"/>
    </source>
</evidence>